<accession>A0A8S1F198</accession>
<feature type="compositionally biased region" description="Basic and acidic residues" evidence="1">
    <location>
        <begin position="633"/>
        <end position="642"/>
    </location>
</feature>
<feature type="region of interest" description="Disordered" evidence="1">
    <location>
        <begin position="484"/>
        <end position="561"/>
    </location>
</feature>
<organism evidence="2 3">
    <name type="scientific">Caenorhabditis bovis</name>
    <dbReference type="NCBI Taxonomy" id="2654633"/>
    <lineage>
        <taxon>Eukaryota</taxon>
        <taxon>Metazoa</taxon>
        <taxon>Ecdysozoa</taxon>
        <taxon>Nematoda</taxon>
        <taxon>Chromadorea</taxon>
        <taxon>Rhabditida</taxon>
        <taxon>Rhabditina</taxon>
        <taxon>Rhabditomorpha</taxon>
        <taxon>Rhabditoidea</taxon>
        <taxon>Rhabditidae</taxon>
        <taxon>Peloderinae</taxon>
        <taxon>Caenorhabditis</taxon>
    </lineage>
</organism>
<evidence type="ECO:0000256" key="1">
    <source>
        <dbReference type="SAM" id="MobiDB-lite"/>
    </source>
</evidence>
<comment type="caution">
    <text evidence="2">The sequence shown here is derived from an EMBL/GenBank/DDBJ whole genome shotgun (WGS) entry which is preliminary data.</text>
</comment>
<feature type="compositionally biased region" description="Low complexity" evidence="1">
    <location>
        <begin position="443"/>
        <end position="452"/>
    </location>
</feature>
<keyword evidence="3" id="KW-1185">Reference proteome</keyword>
<dbReference type="AlphaFoldDB" id="A0A8S1F198"/>
<dbReference type="PANTHER" id="PTHR34850:SF2">
    <property type="entry name" value="C2H2-TYPE DOMAIN-CONTAINING PROTEIN"/>
    <property type="match status" value="1"/>
</dbReference>
<evidence type="ECO:0000313" key="3">
    <source>
        <dbReference type="Proteomes" id="UP000494206"/>
    </source>
</evidence>
<proteinExistence type="predicted"/>
<feature type="region of interest" description="Disordered" evidence="1">
    <location>
        <begin position="428"/>
        <end position="454"/>
    </location>
</feature>
<reference evidence="2 3" key="1">
    <citation type="submission" date="2020-04" db="EMBL/GenBank/DDBJ databases">
        <authorList>
            <person name="Laetsch R D."/>
            <person name="Stevens L."/>
            <person name="Kumar S."/>
            <person name="Blaxter L. M."/>
        </authorList>
    </citation>
    <scope>NUCLEOTIDE SEQUENCE [LARGE SCALE GENOMIC DNA]</scope>
</reference>
<feature type="compositionally biased region" description="Polar residues" evidence="1">
    <location>
        <begin position="325"/>
        <end position="353"/>
    </location>
</feature>
<feature type="region of interest" description="Disordered" evidence="1">
    <location>
        <begin position="609"/>
        <end position="642"/>
    </location>
</feature>
<feature type="region of interest" description="Disordered" evidence="1">
    <location>
        <begin position="317"/>
        <end position="357"/>
    </location>
</feature>
<gene>
    <name evidence="2" type="ORF">CBOVIS_LOCUS8265</name>
</gene>
<dbReference type="EMBL" id="CADEPM010000005">
    <property type="protein sequence ID" value="CAB3406154.1"/>
    <property type="molecule type" value="Genomic_DNA"/>
</dbReference>
<sequence>MDSIYSHLLEDHYSGLKCTLCYFIFKKKKKMLAPARISHHFRTKHPDFVHPDGETVRIELPVPVQLAKTNNLWPKREPIPIVCRYTNELQYISEFSEVLKRCHEDLRIERHGAPFSGKICKIEWAPFRCNVCSKKVMRVAEFTSHIVKCQKGEDELFEKYGLIDKNIASILEKAMQHRDERSFIHKNVENNSEFCVLIPVTSEIASYVWMGLNIYTNKIPIDQRYVASQTITVRVPDAVIHAHCRDKYVTKDLALALGFDVSRCLPSQDEMLERLKSSCSAERYRIRVEQELLGVRHVSAATRQLNSDLTDKMLIPSSAKRRSGENTLARTSNGQSRVLSANRSRDVPSTSQAPPVLDEAKQALIKNELRKLATSLTENVTEVRGSRRRDSKVFNRPFIARRPSAPKKITPISNGVTTHENNLIEKKQIEKKVEKSPEKESESSSSLKSLETPKPKFVRTLRDLQIAMTTDAISPKAPVRRNVPDYLEKPTFVPPVKRKYTKRENGESSSTRSPESGQLGLKSGKPIGSEGVEESKTNGKLLNGENTHKQQPAAKKSVRQMKRRMIESIALARNVRLEKIKRNRSSFQGRELRNLESDLSPTLVVPTSMQREVRPPKPAESVVQLDGLPRTRRSNEDANKEA</sequence>
<dbReference type="PANTHER" id="PTHR34850">
    <property type="entry name" value="PROTEIN CBG21297"/>
    <property type="match status" value="1"/>
</dbReference>
<feature type="compositionally biased region" description="Polar residues" evidence="1">
    <location>
        <begin position="507"/>
        <end position="516"/>
    </location>
</feature>
<evidence type="ECO:0000313" key="2">
    <source>
        <dbReference type="EMBL" id="CAB3406154.1"/>
    </source>
</evidence>
<name>A0A8S1F198_9PELO</name>
<dbReference type="Proteomes" id="UP000494206">
    <property type="component" value="Unassembled WGS sequence"/>
</dbReference>
<protein>
    <submittedName>
        <fullName evidence="2">Uncharacterized protein</fullName>
    </submittedName>
</protein>
<feature type="compositionally biased region" description="Basic and acidic residues" evidence="1">
    <location>
        <begin position="428"/>
        <end position="442"/>
    </location>
</feature>